<reference evidence="5 6" key="1">
    <citation type="journal article" date="2015" name="Genome Announc.">
        <title>Expanding the biotechnology potential of lactobacilli through comparative genomics of 213 strains and associated genera.</title>
        <authorList>
            <person name="Sun Z."/>
            <person name="Harris H.M."/>
            <person name="McCann A."/>
            <person name="Guo C."/>
            <person name="Argimon S."/>
            <person name="Zhang W."/>
            <person name="Yang X."/>
            <person name="Jeffery I.B."/>
            <person name="Cooney J.C."/>
            <person name="Kagawa T.F."/>
            <person name="Liu W."/>
            <person name="Song Y."/>
            <person name="Salvetti E."/>
            <person name="Wrobel A."/>
            <person name="Rasinkangas P."/>
            <person name="Parkhill J."/>
            <person name="Rea M.C."/>
            <person name="O'Sullivan O."/>
            <person name="Ritari J."/>
            <person name="Douillard F.P."/>
            <person name="Paul Ross R."/>
            <person name="Yang R."/>
            <person name="Briner A.E."/>
            <person name="Felis G.E."/>
            <person name="de Vos W.M."/>
            <person name="Barrangou R."/>
            <person name="Klaenhammer T.R."/>
            <person name="Caufield P.W."/>
            <person name="Cui Y."/>
            <person name="Zhang H."/>
            <person name="O'Toole P.W."/>
        </authorList>
    </citation>
    <scope>NUCLEOTIDE SEQUENCE [LARGE SCALE GENOMIC DNA]</scope>
    <source>
        <strain evidence="5 6">DSM 13345</strain>
    </source>
</reference>
<dbReference type="GO" id="GO:0003700">
    <property type="term" value="F:DNA-binding transcription factor activity"/>
    <property type="evidence" value="ECO:0007669"/>
    <property type="project" value="InterPro"/>
</dbReference>
<dbReference type="PROSITE" id="PS50995">
    <property type="entry name" value="HTH_MARR_2"/>
    <property type="match status" value="1"/>
</dbReference>
<keyword evidence="3" id="KW-0804">Transcription</keyword>
<dbReference type="PANTHER" id="PTHR42756">
    <property type="entry name" value="TRANSCRIPTIONAL REGULATOR, MARR"/>
    <property type="match status" value="1"/>
</dbReference>
<dbReference type="AlphaFoldDB" id="A0A0R1P1M3"/>
<dbReference type="Pfam" id="PF01047">
    <property type="entry name" value="MarR"/>
    <property type="match status" value="1"/>
</dbReference>
<dbReference type="PANTHER" id="PTHR42756:SF1">
    <property type="entry name" value="TRANSCRIPTIONAL REPRESSOR OF EMRAB OPERON"/>
    <property type="match status" value="1"/>
</dbReference>
<dbReference type="InterPro" id="IPR036390">
    <property type="entry name" value="WH_DNA-bd_sf"/>
</dbReference>
<feature type="domain" description="HTH marR-type" evidence="4">
    <location>
        <begin position="16"/>
        <end position="145"/>
    </location>
</feature>
<dbReference type="InterPro" id="IPR023187">
    <property type="entry name" value="Tscrpt_reg_MarR-type_CS"/>
</dbReference>
<proteinExistence type="predicted"/>
<dbReference type="PATRIC" id="fig|1423771.3.peg.1478"/>
<protein>
    <recommendedName>
        <fullName evidence="4">HTH marR-type domain-containing protein</fullName>
    </recommendedName>
</protein>
<evidence type="ECO:0000259" key="4">
    <source>
        <dbReference type="PROSITE" id="PS50995"/>
    </source>
</evidence>
<dbReference type="InterPro" id="IPR036388">
    <property type="entry name" value="WH-like_DNA-bd_sf"/>
</dbReference>
<evidence type="ECO:0000256" key="3">
    <source>
        <dbReference type="ARBA" id="ARBA00023163"/>
    </source>
</evidence>
<dbReference type="EMBL" id="AZEQ01000004">
    <property type="protein sequence ID" value="KRL26464.1"/>
    <property type="molecule type" value="Genomic_DNA"/>
</dbReference>
<dbReference type="SMART" id="SM00347">
    <property type="entry name" value="HTH_MARR"/>
    <property type="match status" value="1"/>
</dbReference>
<keyword evidence="2" id="KW-0238">DNA-binding</keyword>
<dbReference type="SUPFAM" id="SSF46785">
    <property type="entry name" value="Winged helix' DNA-binding domain"/>
    <property type="match status" value="1"/>
</dbReference>
<dbReference type="GO" id="GO:0003677">
    <property type="term" value="F:DNA binding"/>
    <property type="evidence" value="ECO:0007669"/>
    <property type="project" value="UniProtKB-KW"/>
</dbReference>
<keyword evidence="1" id="KW-0805">Transcription regulation</keyword>
<evidence type="ECO:0000313" key="5">
    <source>
        <dbReference type="EMBL" id="KRL26464.1"/>
    </source>
</evidence>
<name>A0A0R1P1M3_LIMMU</name>
<dbReference type="PRINTS" id="PR00598">
    <property type="entry name" value="HTHMARR"/>
</dbReference>
<dbReference type="InterPro" id="IPR000835">
    <property type="entry name" value="HTH_MarR-typ"/>
</dbReference>
<comment type="caution">
    <text evidence="5">The sequence shown here is derived from an EMBL/GenBank/DDBJ whole genome shotgun (WGS) entry which is preliminary data.</text>
</comment>
<gene>
    <name evidence="5" type="ORF">FC47_GL001452</name>
</gene>
<evidence type="ECO:0000256" key="1">
    <source>
        <dbReference type="ARBA" id="ARBA00023015"/>
    </source>
</evidence>
<dbReference type="PROSITE" id="PS01117">
    <property type="entry name" value="HTH_MARR_1"/>
    <property type="match status" value="1"/>
</dbReference>
<dbReference type="Proteomes" id="UP000050901">
    <property type="component" value="Unassembled WGS sequence"/>
</dbReference>
<organism evidence="5 6">
    <name type="scientific">Limosilactobacillus mucosae DSM 13345</name>
    <dbReference type="NCBI Taxonomy" id="1423771"/>
    <lineage>
        <taxon>Bacteria</taxon>
        <taxon>Bacillati</taxon>
        <taxon>Bacillota</taxon>
        <taxon>Bacilli</taxon>
        <taxon>Lactobacillales</taxon>
        <taxon>Lactobacillaceae</taxon>
        <taxon>Limosilactobacillus</taxon>
    </lineage>
</organism>
<sequence>MYLTILIGGNKMSISDEMLFGHLFLLGMDIRMVSKPKQRGFHGQGRVLFLLSKHENISQRELASLAQIKPGSMTEILTRMERDGLITRQRDVSDKRVIHVRLTKAGTELAKENHQRHQWFCKTLFGTLSDEEKAELNRLILKIDQNIKNECLKNKEGENSHA</sequence>
<evidence type="ECO:0000313" key="6">
    <source>
        <dbReference type="Proteomes" id="UP000050901"/>
    </source>
</evidence>
<accession>A0A0R1P1M3</accession>
<evidence type="ECO:0000256" key="2">
    <source>
        <dbReference type="ARBA" id="ARBA00023125"/>
    </source>
</evidence>
<dbReference type="Gene3D" id="1.10.10.10">
    <property type="entry name" value="Winged helix-like DNA-binding domain superfamily/Winged helix DNA-binding domain"/>
    <property type="match status" value="1"/>
</dbReference>